<accession>A0A0D8L6X2</accession>
<dbReference type="PATRIC" id="fig|582.24.peg.5112"/>
<dbReference type="NCBIfam" id="TIGR01611">
    <property type="entry name" value="tail_tube"/>
    <property type="match status" value="1"/>
</dbReference>
<dbReference type="Pfam" id="PF04985">
    <property type="entry name" value="Phage_tube"/>
    <property type="match status" value="1"/>
</dbReference>
<evidence type="ECO:0000313" key="2">
    <source>
        <dbReference type="Proteomes" id="UP000032582"/>
    </source>
</evidence>
<reference evidence="1 2" key="1">
    <citation type="submission" date="2015-02" db="EMBL/GenBank/DDBJ databases">
        <title>Whole genome shotgun sequencing of cultured foodborne pathogen.</title>
        <authorList>
            <person name="Timme R."/>
            <person name="Allard M.W."/>
            <person name="Strain E."/>
            <person name="Evans P.S."/>
            <person name="Brown E."/>
        </authorList>
    </citation>
    <scope>NUCLEOTIDE SEQUENCE [LARGE SCALE GENOMIC DNA]</scope>
    <source>
        <strain evidence="1 2">GCSL-TSO-24</strain>
    </source>
</reference>
<evidence type="ECO:0000313" key="1">
    <source>
        <dbReference type="EMBL" id="KJF76901.1"/>
    </source>
</evidence>
<dbReference type="InterPro" id="IPR006498">
    <property type="entry name" value="Tail_tube"/>
</dbReference>
<dbReference type="AlphaFoldDB" id="A0A0D8L6X2"/>
<dbReference type="Proteomes" id="UP000032582">
    <property type="component" value="Unassembled WGS sequence"/>
</dbReference>
<dbReference type="EMBL" id="JZSH01000228">
    <property type="protein sequence ID" value="KJF76901.1"/>
    <property type="molecule type" value="Genomic_DNA"/>
</dbReference>
<sequence>MALPHKLKNMNMFFNGDNWQGKAEEITLPKLTRKLEAYRAGGMNGAVHVDFGLEDDALACDFTIGGIEAELYKQWGITAIDGVQIRFAGAYQHEENEAVTACEVVLRGRITEIDPGSAKQGDNTQVKFSFKPTYYRLVWAGADLLEIDVINMVEKVDGKDRLAEQRAAIGL</sequence>
<protein>
    <submittedName>
        <fullName evidence="1">Major tail tube protein</fullName>
    </submittedName>
</protein>
<name>A0A0D8L6X2_MORMO</name>
<gene>
    <name evidence="1" type="ORF">UA45_16020</name>
</gene>
<comment type="caution">
    <text evidence="1">The sequence shown here is derived from an EMBL/GenBank/DDBJ whole genome shotgun (WGS) entry which is preliminary data.</text>
</comment>
<organism evidence="1 2">
    <name type="scientific">Morganella morganii</name>
    <name type="common">Proteus morganii</name>
    <dbReference type="NCBI Taxonomy" id="582"/>
    <lineage>
        <taxon>Bacteria</taxon>
        <taxon>Pseudomonadati</taxon>
        <taxon>Pseudomonadota</taxon>
        <taxon>Gammaproteobacteria</taxon>
        <taxon>Enterobacterales</taxon>
        <taxon>Morganellaceae</taxon>
        <taxon>Morganella</taxon>
    </lineage>
</organism>
<proteinExistence type="predicted"/>